<accession>I1QFB9</accession>
<dbReference type="SMART" id="SM00225">
    <property type="entry name" value="BTB"/>
    <property type="match status" value="1"/>
</dbReference>
<dbReference type="Pfam" id="PF00651">
    <property type="entry name" value="BTB"/>
    <property type="match status" value="1"/>
</dbReference>
<dbReference type="Pfam" id="PF24570">
    <property type="entry name" value="BACK_BPM_SPOP"/>
    <property type="match status" value="1"/>
</dbReference>
<dbReference type="OMA" id="YPRGATH"/>
<dbReference type="PROSITE" id="PS50144">
    <property type="entry name" value="MATH"/>
    <property type="match status" value="1"/>
</dbReference>
<organism evidence="6 7">
    <name type="scientific">Oryza glaberrima</name>
    <name type="common">African rice</name>
    <dbReference type="NCBI Taxonomy" id="4538"/>
    <lineage>
        <taxon>Eukaryota</taxon>
        <taxon>Viridiplantae</taxon>
        <taxon>Streptophyta</taxon>
        <taxon>Embryophyta</taxon>
        <taxon>Tracheophyta</taxon>
        <taxon>Spermatophyta</taxon>
        <taxon>Magnoliopsida</taxon>
        <taxon>Liliopsida</taxon>
        <taxon>Poales</taxon>
        <taxon>Poaceae</taxon>
        <taxon>BOP clade</taxon>
        <taxon>Oryzoideae</taxon>
        <taxon>Oryzeae</taxon>
        <taxon>Oryzinae</taxon>
        <taxon>Oryza</taxon>
    </lineage>
</organism>
<evidence type="ECO:0000256" key="2">
    <source>
        <dbReference type="ARBA" id="ARBA00010846"/>
    </source>
</evidence>
<dbReference type="InterPro" id="IPR008974">
    <property type="entry name" value="TRAF-like"/>
</dbReference>
<dbReference type="Gene3D" id="2.60.210.10">
    <property type="entry name" value="Apoptosis, Tumor Necrosis Factor Receptor Associated Protein 2, Chain A"/>
    <property type="match status" value="1"/>
</dbReference>
<evidence type="ECO:0000256" key="3">
    <source>
        <dbReference type="SAM" id="MobiDB-lite"/>
    </source>
</evidence>
<dbReference type="PANTHER" id="PTHR26379:SF438">
    <property type="entry name" value="OS08G0128700 PROTEIN"/>
    <property type="match status" value="1"/>
</dbReference>
<feature type="domain" description="BTB" evidence="4">
    <location>
        <begin position="204"/>
        <end position="271"/>
    </location>
</feature>
<dbReference type="SUPFAM" id="SSF49599">
    <property type="entry name" value="TRAF domain-like"/>
    <property type="match status" value="1"/>
</dbReference>
<reference evidence="6" key="1">
    <citation type="submission" date="2015-06" db="UniProtKB">
        <authorList>
            <consortium name="EnsemblPlants"/>
        </authorList>
    </citation>
    <scope>IDENTIFICATION</scope>
</reference>
<name>I1QFB9_ORYGL</name>
<dbReference type="Gene3D" id="3.30.710.10">
    <property type="entry name" value="Potassium Channel Kv1.1, Chain A"/>
    <property type="match status" value="1"/>
</dbReference>
<comment type="similarity">
    <text evidence="2">Belongs to the Tdpoz family.</text>
</comment>
<dbReference type="AlphaFoldDB" id="I1QFB9"/>
<proteinExistence type="inferred from homology"/>
<dbReference type="Pfam" id="PF22486">
    <property type="entry name" value="MATH_2"/>
    <property type="match status" value="1"/>
</dbReference>
<dbReference type="STRING" id="4538.I1QFB9"/>
<dbReference type="InterPro" id="IPR002083">
    <property type="entry name" value="MATH/TRAF_dom"/>
</dbReference>
<keyword evidence="7" id="KW-1185">Reference proteome</keyword>
<dbReference type="SUPFAM" id="SSF54695">
    <property type="entry name" value="POZ domain"/>
    <property type="match status" value="1"/>
</dbReference>
<evidence type="ECO:0000256" key="1">
    <source>
        <dbReference type="ARBA" id="ARBA00004906"/>
    </source>
</evidence>
<evidence type="ECO:0000259" key="4">
    <source>
        <dbReference type="PROSITE" id="PS50097"/>
    </source>
</evidence>
<dbReference type="PANTHER" id="PTHR26379">
    <property type="entry name" value="BTB/POZ AND MATH DOMAIN-CONTAINING PROTEIN 1"/>
    <property type="match status" value="1"/>
</dbReference>
<dbReference type="PROSITE" id="PS50097">
    <property type="entry name" value="BTB"/>
    <property type="match status" value="1"/>
</dbReference>
<evidence type="ECO:0000313" key="7">
    <source>
        <dbReference type="Proteomes" id="UP000007306"/>
    </source>
</evidence>
<dbReference type="InterPro" id="IPR000210">
    <property type="entry name" value="BTB/POZ_dom"/>
</dbReference>
<reference evidence="6 7" key="2">
    <citation type="submission" date="2018-04" db="EMBL/GenBank/DDBJ databases">
        <title>OglaRS2 (Oryza glaberrima Reference Sequence Version 2).</title>
        <authorList>
            <person name="Zhang J."/>
            <person name="Kudrna D."/>
            <person name="Lee S."/>
            <person name="Talag J."/>
            <person name="Rajasekar S."/>
            <person name="Wing R.A."/>
        </authorList>
    </citation>
    <scope>NUCLEOTIDE SEQUENCE [LARGE SCALE GENOMIC DNA]</scope>
    <source>
        <strain evidence="6 7">cv. IRGC 96717</strain>
    </source>
</reference>
<dbReference type="InterPro" id="IPR056423">
    <property type="entry name" value="BACK_BPM_SPOP"/>
</dbReference>
<dbReference type="InterPro" id="IPR011333">
    <property type="entry name" value="SKP1/BTB/POZ_sf"/>
</dbReference>
<dbReference type="EnsemblPlants" id="ORGLA08G0012000.1">
    <property type="protein sequence ID" value="ORGLA08G0012000.1"/>
    <property type="gene ID" value="ORGLA08G0012000"/>
</dbReference>
<sequence>MSSAAPAGHHAGEEPPPPSTTRSTMSTCTMGTVEGHHRFAIRGYSRLRALLAAGEYVRSAAFTVGGYDWAVVFYPRGATHADRDHAAVYVQLLTDRAAAAATFDLRFVRADSGRPLSVHPPLAAPRTFSTVLRSSSAAMYGVKVEAIQALQANYVRRDRLTIDCAVRVVGKPRVSAAAPLTAADVPPPDLAAHLGRLLDLKSHADVTFDVRGVQFAAHRVVLAMRSAVFAAELFGPMRNNAVGAIKVGDMQPAVFKVLLGFIYTDTLAAMDDLDADEDDRRELARHLLVAADRYDMGRLKLICADMLARSLTAQTVASTLALADRHGCRGLREACVEFVIAMGMNDEVVISRHPDQLNCISLFKYFFYQIGSLLKIH</sequence>
<evidence type="ECO:0008006" key="8">
    <source>
        <dbReference type="Google" id="ProtNLM"/>
    </source>
</evidence>
<feature type="domain" description="MATH" evidence="5">
    <location>
        <begin position="34"/>
        <end position="166"/>
    </location>
</feature>
<comment type="pathway">
    <text evidence="1">Protein modification; protein ubiquitination.</text>
</comment>
<dbReference type="Proteomes" id="UP000007306">
    <property type="component" value="Chromosome 8"/>
</dbReference>
<dbReference type="GO" id="GO:0016567">
    <property type="term" value="P:protein ubiquitination"/>
    <property type="evidence" value="ECO:0007669"/>
    <property type="project" value="InterPro"/>
</dbReference>
<evidence type="ECO:0000313" key="6">
    <source>
        <dbReference type="EnsemblPlants" id="ORGLA08G0012000.1"/>
    </source>
</evidence>
<dbReference type="HOGENOM" id="CLU_004253_2_0_1"/>
<protein>
    <recommendedName>
        <fullName evidence="8">BTB domain-containing protein</fullName>
    </recommendedName>
</protein>
<dbReference type="Gramene" id="ORGLA08G0012000.1">
    <property type="protein sequence ID" value="ORGLA08G0012000.1"/>
    <property type="gene ID" value="ORGLA08G0012000"/>
</dbReference>
<dbReference type="InterPro" id="IPR045005">
    <property type="entry name" value="BPM1-6"/>
</dbReference>
<evidence type="ECO:0000259" key="5">
    <source>
        <dbReference type="PROSITE" id="PS50144"/>
    </source>
</evidence>
<dbReference type="eggNOG" id="KOG1987">
    <property type="taxonomic scope" value="Eukaryota"/>
</dbReference>
<dbReference type="CDD" id="cd00121">
    <property type="entry name" value="MATH"/>
    <property type="match status" value="1"/>
</dbReference>
<feature type="region of interest" description="Disordered" evidence="3">
    <location>
        <begin position="1"/>
        <end position="27"/>
    </location>
</feature>